<feature type="region of interest" description="Disordered" evidence="1">
    <location>
        <begin position="544"/>
        <end position="715"/>
    </location>
</feature>
<organism evidence="2 3">
    <name type="scientific">Diutina rugosa</name>
    <name type="common">Yeast</name>
    <name type="synonym">Candida rugosa</name>
    <dbReference type="NCBI Taxonomy" id="5481"/>
    <lineage>
        <taxon>Eukaryota</taxon>
        <taxon>Fungi</taxon>
        <taxon>Dikarya</taxon>
        <taxon>Ascomycota</taxon>
        <taxon>Saccharomycotina</taxon>
        <taxon>Pichiomycetes</taxon>
        <taxon>Debaryomycetaceae</taxon>
        <taxon>Diutina</taxon>
    </lineage>
</organism>
<dbReference type="VEuPathDB" id="FungiDB:DIURU_001911"/>
<dbReference type="AlphaFoldDB" id="A0A642URT9"/>
<dbReference type="OMA" id="YNANAIY"/>
<feature type="region of interest" description="Disordered" evidence="1">
    <location>
        <begin position="476"/>
        <end position="497"/>
    </location>
</feature>
<comment type="caution">
    <text evidence="2">The sequence shown here is derived from an EMBL/GenBank/DDBJ whole genome shotgun (WGS) entry which is preliminary data.</text>
</comment>
<accession>A0A642URT9</accession>
<dbReference type="Pfam" id="PF11957">
    <property type="entry name" value="efThoc1"/>
    <property type="match status" value="1"/>
</dbReference>
<gene>
    <name evidence="2" type="ORF">DIURU_001911</name>
</gene>
<dbReference type="OrthoDB" id="4082726at2759"/>
<feature type="compositionally biased region" description="Basic and acidic residues" evidence="1">
    <location>
        <begin position="557"/>
        <end position="582"/>
    </location>
</feature>
<proteinExistence type="predicted"/>
<keyword evidence="3" id="KW-1185">Reference proteome</keyword>
<dbReference type="Proteomes" id="UP000449547">
    <property type="component" value="Unassembled WGS sequence"/>
</dbReference>
<feature type="compositionally biased region" description="Polar residues" evidence="1">
    <location>
        <begin position="485"/>
        <end position="497"/>
    </location>
</feature>
<feature type="compositionally biased region" description="Acidic residues" evidence="1">
    <location>
        <begin position="544"/>
        <end position="556"/>
    </location>
</feature>
<protein>
    <submittedName>
        <fullName evidence="2">Uncharacterized protein</fullName>
    </submittedName>
</protein>
<dbReference type="GeneID" id="54780562"/>
<name>A0A642URT9_DIURU</name>
<sequence>MSKSGSAKCLQEITSAIAESWDGKSDFLGEWQDRSDVYEPLYHDYMSTTGTLNEQSHDHEIAIAFHERIIEVFREGLSDVTGDLRHYRKCYVKASQFDSLQKVASILDFLLYLYQVKSVAFAKRLFFSSLIHSVKYLITLWGSQLEVFWEYMESREDLIIGHICQVSVVQDRIDMLEMCNLITDYYHDKLDTSAETESLRDTLKFKVRSYISRALSFSDKTGLNNSYSGAGRSLPPLTSSDRFVVDFYTTQEMMNDPQKWIRMTPGKRVDMVFDNMYRLVSHLCDHPSSDDLDSATTADLTFMIPYLPFSIWDVYGDKNYNANAIYDLIDRPGFRLEFITQVVIFMKRLLGDNENSMGLDVRITPAMEKRSSRTLDVCSKFLRSTYPHCKKLLDEYLQSEYTWWSWLQNGKDKTGKALIPCTEMGVLEGFSDIDNSHFSENLGSSQSQRIYITRTLTKIMTATTTIETFVSGKHGIGMSEKENQDSNSSTAAANTTDSDISYEKNTALWKSLRSSRGENFLSLTSKLGTHNLCNISDKVNLYDSEEDESGIDEESQGEEKITERDIAFGKEEEKEEKFDHPDYTSAAAGEEDLLITGDNTSGVDYKEDFSPYNHGGESRDGKDAESENDNVDNPHLTEIGDDAVYENVELSAESTPRVEDMSNAESNMSSLSPVESTDSQSLEAAFKLDEQSDRKRRRDDADSDDEPPHKRHAPE</sequence>
<dbReference type="EMBL" id="SWFT01000059">
    <property type="protein sequence ID" value="KAA8904330.1"/>
    <property type="molecule type" value="Genomic_DNA"/>
</dbReference>
<dbReference type="RefSeq" id="XP_034013236.1">
    <property type="nucleotide sequence ID" value="XM_034154505.1"/>
</dbReference>
<reference evidence="2 3" key="1">
    <citation type="submission" date="2019-07" db="EMBL/GenBank/DDBJ databases">
        <title>Genome assembly of two rare yeast pathogens: Diutina rugosa and Trichomonascus ciferrii.</title>
        <authorList>
            <person name="Mixao V."/>
            <person name="Saus E."/>
            <person name="Hansen A."/>
            <person name="Lass-Flor C."/>
            <person name="Gabaldon T."/>
        </authorList>
    </citation>
    <scope>NUCLEOTIDE SEQUENCE [LARGE SCALE GENOMIC DNA]</scope>
    <source>
        <strain evidence="2 3">CBS 613</strain>
    </source>
</reference>
<feature type="compositionally biased region" description="Basic and acidic residues" evidence="1">
    <location>
        <begin position="616"/>
        <end position="625"/>
    </location>
</feature>
<feature type="compositionally biased region" description="Polar residues" evidence="1">
    <location>
        <begin position="663"/>
        <end position="682"/>
    </location>
</feature>
<dbReference type="InterPro" id="IPR021861">
    <property type="entry name" value="THO_THOC1"/>
</dbReference>
<evidence type="ECO:0000313" key="2">
    <source>
        <dbReference type="EMBL" id="KAA8904330.1"/>
    </source>
</evidence>
<evidence type="ECO:0000313" key="3">
    <source>
        <dbReference type="Proteomes" id="UP000449547"/>
    </source>
</evidence>
<evidence type="ECO:0000256" key="1">
    <source>
        <dbReference type="SAM" id="MobiDB-lite"/>
    </source>
</evidence>